<dbReference type="SMART" id="SM00898">
    <property type="entry name" value="Fapy_DNA_glyco"/>
    <property type="match status" value="1"/>
</dbReference>
<keyword evidence="13 15" id="KW-0326">Glycosidase</keyword>
<feature type="binding site" evidence="15">
    <location>
        <position position="93"/>
    </location>
    <ligand>
        <name>DNA</name>
        <dbReference type="ChEBI" id="CHEBI:16991"/>
    </ligand>
</feature>
<evidence type="ECO:0000256" key="4">
    <source>
        <dbReference type="ARBA" id="ARBA00022723"/>
    </source>
</evidence>
<dbReference type="SUPFAM" id="SSF46946">
    <property type="entry name" value="S13-like H2TH domain"/>
    <property type="match status" value="1"/>
</dbReference>
<feature type="active site" description="Schiff-base intermediate with DNA" evidence="15">
    <location>
        <position position="2"/>
    </location>
</feature>
<dbReference type="PANTHER" id="PTHR22993:SF9">
    <property type="entry name" value="FORMAMIDOPYRIMIDINE-DNA GLYCOSYLASE"/>
    <property type="match status" value="1"/>
</dbReference>
<dbReference type="InterPro" id="IPR020629">
    <property type="entry name" value="FPG_Glyclase"/>
</dbReference>
<dbReference type="HAMAP" id="MF_00103">
    <property type="entry name" value="Fapy_DNA_glycosyl"/>
    <property type="match status" value="1"/>
</dbReference>
<feature type="binding site" evidence="15">
    <location>
        <position position="155"/>
    </location>
    <ligand>
        <name>DNA</name>
        <dbReference type="ChEBI" id="CHEBI:16991"/>
    </ligand>
</feature>
<evidence type="ECO:0000256" key="8">
    <source>
        <dbReference type="ARBA" id="ARBA00022833"/>
    </source>
</evidence>
<dbReference type="EC" id="3.2.2.23" evidence="15"/>
<dbReference type="GO" id="GO:0006284">
    <property type="term" value="P:base-excision repair"/>
    <property type="evidence" value="ECO:0007669"/>
    <property type="project" value="InterPro"/>
</dbReference>
<keyword evidence="8 15" id="KW-0862">Zinc</keyword>
<dbReference type="Gene3D" id="3.20.190.10">
    <property type="entry name" value="MutM-like, N-terminal"/>
    <property type="match status" value="1"/>
</dbReference>
<feature type="active site" description="Proton donor; for delta-elimination activity" evidence="15">
    <location>
        <position position="264"/>
    </location>
</feature>
<keyword evidence="6 15" id="KW-0863">Zinc-finger</keyword>
<dbReference type="OrthoDB" id="9800855at2"/>
<evidence type="ECO:0000256" key="14">
    <source>
        <dbReference type="ARBA" id="ARBA00044632"/>
    </source>
</evidence>
<keyword evidence="7 15" id="KW-0378">Hydrolase</keyword>
<evidence type="ECO:0000256" key="12">
    <source>
        <dbReference type="ARBA" id="ARBA00023268"/>
    </source>
</evidence>
<dbReference type="SUPFAM" id="SSF81624">
    <property type="entry name" value="N-terminal domain of MutM-like DNA repair proteins"/>
    <property type="match status" value="1"/>
</dbReference>
<dbReference type="Proteomes" id="UP000798488">
    <property type="component" value="Unassembled WGS sequence"/>
</dbReference>
<keyword evidence="9 15" id="KW-0238">DNA-binding</keyword>
<reference evidence="18" key="1">
    <citation type="submission" date="2016-02" db="EMBL/GenBank/DDBJ databases">
        <title>Draft Genome Sequence of Sporotomaculum syntrophicum Strain FB, a Syntrophic Benzoate Degrader.</title>
        <authorList>
            <person name="Nobu M.K."/>
            <person name="Narihiro T."/>
            <person name="Qiu Y.-L."/>
            <person name="Ohashi A."/>
            <person name="Liu W.-T."/>
            <person name="Yuji S."/>
        </authorList>
    </citation>
    <scope>NUCLEOTIDE SEQUENCE</scope>
    <source>
        <strain evidence="18">FB</strain>
    </source>
</reference>
<dbReference type="EC" id="4.2.99.18" evidence="15"/>
<comment type="similarity">
    <text evidence="2 15">Belongs to the FPG family.</text>
</comment>
<dbReference type="AlphaFoldDB" id="A0A9D3AZC6"/>
<dbReference type="InterPro" id="IPR010979">
    <property type="entry name" value="Ribosomal_uS13-like_H2TH"/>
</dbReference>
<dbReference type="InterPro" id="IPR015886">
    <property type="entry name" value="H2TH_FPG"/>
</dbReference>
<dbReference type="Pfam" id="PF06827">
    <property type="entry name" value="zf-FPG_IleRS"/>
    <property type="match status" value="1"/>
</dbReference>
<dbReference type="CDD" id="cd08966">
    <property type="entry name" value="EcFpg-like_N"/>
    <property type="match status" value="1"/>
</dbReference>
<evidence type="ECO:0000259" key="17">
    <source>
        <dbReference type="PROSITE" id="PS51068"/>
    </source>
</evidence>
<dbReference type="InterPro" id="IPR012319">
    <property type="entry name" value="FPG_cat"/>
</dbReference>
<feature type="active site" description="Proton donor; for beta-elimination activity" evidence="15">
    <location>
        <position position="59"/>
    </location>
</feature>
<name>A0A9D3AZC6_9FIRM</name>
<dbReference type="InterPro" id="IPR010663">
    <property type="entry name" value="Znf_FPG/IleRS"/>
</dbReference>
<evidence type="ECO:0000256" key="13">
    <source>
        <dbReference type="ARBA" id="ARBA00023295"/>
    </source>
</evidence>
<evidence type="ECO:0000256" key="2">
    <source>
        <dbReference type="ARBA" id="ARBA00009409"/>
    </source>
</evidence>
<dbReference type="NCBIfam" id="TIGR00577">
    <property type="entry name" value="fpg"/>
    <property type="match status" value="1"/>
</dbReference>
<comment type="caution">
    <text evidence="18">The sequence shown here is derived from an EMBL/GenBank/DDBJ whole genome shotgun (WGS) entry which is preliminary data.</text>
</comment>
<dbReference type="Pfam" id="PF01149">
    <property type="entry name" value="Fapy_DNA_glyco"/>
    <property type="match status" value="1"/>
</dbReference>
<dbReference type="SMART" id="SM01232">
    <property type="entry name" value="H2TH"/>
    <property type="match status" value="1"/>
</dbReference>
<evidence type="ECO:0000313" key="19">
    <source>
        <dbReference type="Proteomes" id="UP000798488"/>
    </source>
</evidence>
<evidence type="ECO:0000313" key="18">
    <source>
        <dbReference type="EMBL" id="KAF1085693.1"/>
    </source>
</evidence>
<dbReference type="PROSITE" id="PS01242">
    <property type="entry name" value="ZF_FPG_1"/>
    <property type="match status" value="1"/>
</dbReference>
<feature type="binding site" evidence="15">
    <location>
        <position position="112"/>
    </location>
    <ligand>
        <name>DNA</name>
        <dbReference type="ChEBI" id="CHEBI:16991"/>
    </ligand>
</feature>
<evidence type="ECO:0000256" key="11">
    <source>
        <dbReference type="ARBA" id="ARBA00023239"/>
    </source>
</evidence>
<keyword evidence="12 15" id="KW-0511">Multifunctional enzyme</keyword>
<feature type="active site" description="Proton donor" evidence="15">
    <location>
        <position position="3"/>
    </location>
</feature>
<keyword evidence="11 15" id="KW-0456">Lyase</keyword>
<evidence type="ECO:0000256" key="15">
    <source>
        <dbReference type="HAMAP-Rule" id="MF_00103"/>
    </source>
</evidence>
<keyword evidence="4 15" id="KW-0479">Metal-binding</keyword>
<dbReference type="RefSeq" id="WP_161822130.1">
    <property type="nucleotide sequence ID" value="NZ_LSRS01000003.1"/>
</dbReference>
<feature type="domain" description="Formamidopyrimidine-DNA glycosylase catalytic" evidence="17">
    <location>
        <begin position="2"/>
        <end position="115"/>
    </location>
</feature>
<comment type="cofactor">
    <cofactor evidence="15">
        <name>Zn(2+)</name>
        <dbReference type="ChEBI" id="CHEBI:29105"/>
    </cofactor>
    <text evidence="15">Binds 1 zinc ion per subunit.</text>
</comment>
<feature type="domain" description="FPG-type" evidence="16">
    <location>
        <begin position="240"/>
        <end position="274"/>
    </location>
</feature>
<sequence>MPELPEVETIKRTLGKKITGLTITDVEIIMSKVIRDPSPEEFSAQITGSKITRLGRRGKYLLLYLTGNNVLVIHLRMTGRLVYTEPSEPLAKHTHVVFSLSDGNELRFNDIRQFGRLQLAPKQALNQVKGLKDLGPEPLEREFTKTFLRRELKRKRVRIKSLLLDQTFIAGLGNIYADEALYRAHLNPQRIANSLSPREIAKLYHAITEVLQEGIENRGTSFRDYVDGDGRKGNYQELLQVYNREGSACKHCGTTITRIKINGRSSYFCPVCQREHN</sequence>
<dbReference type="PANTHER" id="PTHR22993">
    <property type="entry name" value="FORMAMIDOPYRIMIDINE-DNA GLYCOSYLASE"/>
    <property type="match status" value="1"/>
</dbReference>
<comment type="subunit">
    <text evidence="3 15">Monomer.</text>
</comment>
<dbReference type="SUPFAM" id="SSF57716">
    <property type="entry name" value="Glucocorticoid receptor-like (DNA-binding domain)"/>
    <property type="match status" value="1"/>
</dbReference>
<evidence type="ECO:0000256" key="7">
    <source>
        <dbReference type="ARBA" id="ARBA00022801"/>
    </source>
</evidence>
<evidence type="ECO:0000259" key="16">
    <source>
        <dbReference type="PROSITE" id="PS51066"/>
    </source>
</evidence>
<dbReference type="InterPro" id="IPR035937">
    <property type="entry name" value="FPG_N"/>
</dbReference>
<dbReference type="PROSITE" id="PS51066">
    <property type="entry name" value="ZF_FPG_2"/>
    <property type="match status" value="1"/>
</dbReference>
<dbReference type="EMBL" id="LSRS01000003">
    <property type="protein sequence ID" value="KAF1085693.1"/>
    <property type="molecule type" value="Genomic_DNA"/>
</dbReference>
<dbReference type="NCBIfam" id="NF002211">
    <property type="entry name" value="PRK01103.1"/>
    <property type="match status" value="1"/>
</dbReference>
<gene>
    <name evidence="15 18" type="primary">mutM</name>
    <name evidence="15" type="synonym">fpg</name>
    <name evidence="18" type="ORF">SPSYN_01838</name>
</gene>
<dbReference type="FunFam" id="1.10.8.50:FF:000003">
    <property type="entry name" value="Formamidopyrimidine-DNA glycosylase"/>
    <property type="match status" value="1"/>
</dbReference>
<evidence type="ECO:0000256" key="3">
    <source>
        <dbReference type="ARBA" id="ARBA00011245"/>
    </source>
</evidence>
<dbReference type="GO" id="GO:0003684">
    <property type="term" value="F:damaged DNA binding"/>
    <property type="evidence" value="ECO:0007669"/>
    <property type="project" value="InterPro"/>
</dbReference>
<evidence type="ECO:0000256" key="5">
    <source>
        <dbReference type="ARBA" id="ARBA00022763"/>
    </source>
</evidence>
<evidence type="ECO:0000256" key="1">
    <source>
        <dbReference type="ARBA" id="ARBA00001668"/>
    </source>
</evidence>
<comment type="function">
    <text evidence="15">Involved in base excision repair of DNA damaged by oxidation or by mutagenic agents. Acts as DNA glycosylase that recognizes and removes damaged bases. Has a preference for oxidized purines, such as 7,8-dihydro-8-oxoguanine (8-oxoG). Has AP (apurinic/apyrimidinic) lyase activity and introduces nicks in the DNA strand. Cleaves the DNA backbone by beta-delta elimination to generate a single-strand break at the site of the removed base with both 3'- and 5'-phosphates.</text>
</comment>
<keyword evidence="19" id="KW-1185">Reference proteome</keyword>
<accession>A0A9D3AZC6</accession>
<dbReference type="GO" id="GO:0008270">
    <property type="term" value="F:zinc ion binding"/>
    <property type="evidence" value="ECO:0007669"/>
    <property type="project" value="UniProtKB-UniRule"/>
</dbReference>
<dbReference type="InterPro" id="IPR015887">
    <property type="entry name" value="DNA_glyclase_Znf_dom_DNA_BS"/>
</dbReference>
<dbReference type="Gene3D" id="1.10.8.50">
    <property type="match status" value="1"/>
</dbReference>
<evidence type="ECO:0000256" key="9">
    <source>
        <dbReference type="ARBA" id="ARBA00023125"/>
    </source>
</evidence>
<evidence type="ECO:0000256" key="10">
    <source>
        <dbReference type="ARBA" id="ARBA00023204"/>
    </source>
</evidence>
<dbReference type="GO" id="GO:0034039">
    <property type="term" value="F:8-oxo-7,8-dihydroguanine DNA N-glycosylase activity"/>
    <property type="evidence" value="ECO:0007669"/>
    <property type="project" value="TreeGrafter"/>
</dbReference>
<keyword evidence="10 15" id="KW-0234">DNA repair</keyword>
<proteinExistence type="inferred from homology"/>
<dbReference type="Pfam" id="PF06831">
    <property type="entry name" value="H2TH"/>
    <property type="match status" value="1"/>
</dbReference>
<protein>
    <recommendedName>
        <fullName evidence="15">Formamidopyrimidine-DNA glycosylase</fullName>
        <shortName evidence="15">Fapy-DNA glycosylase</shortName>
        <ecNumber evidence="15">3.2.2.23</ecNumber>
    </recommendedName>
    <alternativeName>
        <fullName evidence="15">DNA-(apurinic or apyrimidinic site) lyase MutM</fullName>
        <shortName evidence="15">AP lyase MutM</shortName>
        <ecNumber evidence="15">4.2.99.18</ecNumber>
    </alternativeName>
</protein>
<comment type="catalytic activity">
    <reaction evidence="14 15">
        <text>2'-deoxyribonucleotide-(2'-deoxyribose 5'-phosphate)-2'-deoxyribonucleotide-DNA = a 3'-end 2'-deoxyribonucleotide-(2,3-dehydro-2,3-deoxyribose 5'-phosphate)-DNA + a 5'-end 5'-phospho-2'-deoxyribonucleoside-DNA + H(+)</text>
        <dbReference type="Rhea" id="RHEA:66592"/>
        <dbReference type="Rhea" id="RHEA-COMP:13180"/>
        <dbReference type="Rhea" id="RHEA-COMP:16897"/>
        <dbReference type="Rhea" id="RHEA-COMP:17067"/>
        <dbReference type="ChEBI" id="CHEBI:15378"/>
        <dbReference type="ChEBI" id="CHEBI:136412"/>
        <dbReference type="ChEBI" id="CHEBI:157695"/>
        <dbReference type="ChEBI" id="CHEBI:167181"/>
        <dbReference type="EC" id="4.2.99.18"/>
    </reaction>
</comment>
<keyword evidence="5 15" id="KW-0227">DNA damage</keyword>
<dbReference type="GO" id="GO:0140078">
    <property type="term" value="F:class I DNA-(apurinic or apyrimidinic site) endonuclease activity"/>
    <property type="evidence" value="ECO:0007669"/>
    <property type="project" value="UniProtKB-EC"/>
</dbReference>
<dbReference type="InterPro" id="IPR000214">
    <property type="entry name" value="Znf_DNA_glyclase/AP_lyase"/>
</dbReference>
<comment type="catalytic activity">
    <reaction evidence="1 15">
        <text>Hydrolysis of DNA containing ring-opened 7-methylguanine residues, releasing 2,6-diamino-4-hydroxy-5-(N-methyl)formamidopyrimidine.</text>
        <dbReference type="EC" id="3.2.2.23"/>
    </reaction>
</comment>
<organism evidence="18 19">
    <name type="scientific">Sporotomaculum syntrophicum</name>
    <dbReference type="NCBI Taxonomy" id="182264"/>
    <lineage>
        <taxon>Bacteria</taxon>
        <taxon>Bacillati</taxon>
        <taxon>Bacillota</taxon>
        <taxon>Clostridia</taxon>
        <taxon>Eubacteriales</taxon>
        <taxon>Desulfallaceae</taxon>
        <taxon>Sporotomaculum</taxon>
    </lineage>
</organism>
<dbReference type="PROSITE" id="PS51068">
    <property type="entry name" value="FPG_CAT"/>
    <property type="match status" value="1"/>
</dbReference>
<dbReference type="GO" id="GO:0003690">
    <property type="term" value="F:double-stranded DNA binding"/>
    <property type="evidence" value="ECO:0007669"/>
    <property type="project" value="UniProtKB-ARBA"/>
</dbReference>
<evidence type="ECO:0000256" key="6">
    <source>
        <dbReference type="ARBA" id="ARBA00022771"/>
    </source>
</evidence>